<protein>
    <submittedName>
        <fullName evidence="2">Uncharacterized protein</fullName>
    </submittedName>
</protein>
<sequence length="156" mass="18303">MEDSSLSPRPSHFLLGSSTLDELYRPLPWLYLAFLVIWALSAFSWIVNTWRNRFVQVRRIIFFLEELSIAQSEFSIFKRNSVPFLELEIEVQAKMQKFSNRMKCYRREKELRLKFQGAMQLVAMAEVLEMNAADFDHLTSQQLHVGVVSETTSSYV</sequence>
<dbReference type="PANTHER" id="PTHR36329:SF1">
    <property type="entry name" value="TRANSMEMBRANE PROTEIN"/>
    <property type="match status" value="1"/>
</dbReference>
<keyword evidence="1" id="KW-1133">Transmembrane helix</keyword>
<evidence type="ECO:0000313" key="3">
    <source>
        <dbReference type="Proteomes" id="UP000287651"/>
    </source>
</evidence>
<reference evidence="2 3" key="1">
    <citation type="journal article" date="2014" name="Agronomy (Basel)">
        <title>A Draft Genome Sequence for Ensete ventricosum, the Drought-Tolerant Tree Against Hunger.</title>
        <authorList>
            <person name="Harrison J."/>
            <person name="Moore K.A."/>
            <person name="Paszkiewicz K."/>
            <person name="Jones T."/>
            <person name="Grant M."/>
            <person name="Ambacheew D."/>
            <person name="Muzemil S."/>
            <person name="Studholme D.J."/>
        </authorList>
    </citation>
    <scope>NUCLEOTIDE SEQUENCE [LARGE SCALE GENOMIC DNA]</scope>
</reference>
<comment type="caution">
    <text evidence="2">The sequence shown here is derived from an EMBL/GenBank/DDBJ whole genome shotgun (WGS) entry which is preliminary data.</text>
</comment>
<feature type="transmembrane region" description="Helical" evidence="1">
    <location>
        <begin position="29"/>
        <end position="50"/>
    </location>
</feature>
<proteinExistence type="predicted"/>
<dbReference type="EMBL" id="AMZH03004621">
    <property type="protein sequence ID" value="RRT68682.1"/>
    <property type="molecule type" value="Genomic_DNA"/>
</dbReference>
<organism evidence="2 3">
    <name type="scientific">Ensete ventricosum</name>
    <name type="common">Abyssinian banana</name>
    <name type="synonym">Musa ensete</name>
    <dbReference type="NCBI Taxonomy" id="4639"/>
    <lineage>
        <taxon>Eukaryota</taxon>
        <taxon>Viridiplantae</taxon>
        <taxon>Streptophyta</taxon>
        <taxon>Embryophyta</taxon>
        <taxon>Tracheophyta</taxon>
        <taxon>Spermatophyta</taxon>
        <taxon>Magnoliopsida</taxon>
        <taxon>Liliopsida</taxon>
        <taxon>Zingiberales</taxon>
        <taxon>Musaceae</taxon>
        <taxon>Ensete</taxon>
    </lineage>
</organism>
<evidence type="ECO:0000313" key="2">
    <source>
        <dbReference type="EMBL" id="RRT68682.1"/>
    </source>
</evidence>
<name>A0A426ZXK7_ENSVE</name>
<dbReference type="AlphaFoldDB" id="A0A426ZXK7"/>
<gene>
    <name evidence="2" type="ORF">B296_00008664</name>
</gene>
<keyword evidence="1" id="KW-0812">Transmembrane</keyword>
<dbReference type="PANTHER" id="PTHR36329">
    <property type="entry name" value="TRANSMEMBRANE PROTEIN"/>
    <property type="match status" value="1"/>
</dbReference>
<dbReference type="Proteomes" id="UP000287651">
    <property type="component" value="Unassembled WGS sequence"/>
</dbReference>
<accession>A0A426ZXK7</accession>
<evidence type="ECO:0000256" key="1">
    <source>
        <dbReference type="SAM" id="Phobius"/>
    </source>
</evidence>
<keyword evidence="1" id="KW-0472">Membrane</keyword>